<dbReference type="AlphaFoldDB" id="A0A8C9U4B8"/>
<name>A0A8C9U4B8_SERCA</name>
<keyword evidence="2" id="KW-1185">Reference proteome</keyword>
<reference evidence="1" key="2">
    <citation type="submission" date="2025-09" db="UniProtKB">
        <authorList>
            <consortium name="Ensembl"/>
        </authorList>
    </citation>
    <scope>IDENTIFICATION</scope>
</reference>
<organism evidence="1 2">
    <name type="scientific">Serinus canaria</name>
    <name type="common">Island canary</name>
    <name type="synonym">Fringilla canaria</name>
    <dbReference type="NCBI Taxonomy" id="9135"/>
    <lineage>
        <taxon>Eukaryota</taxon>
        <taxon>Metazoa</taxon>
        <taxon>Chordata</taxon>
        <taxon>Craniata</taxon>
        <taxon>Vertebrata</taxon>
        <taxon>Euteleostomi</taxon>
        <taxon>Archelosauria</taxon>
        <taxon>Archosauria</taxon>
        <taxon>Dinosauria</taxon>
        <taxon>Saurischia</taxon>
        <taxon>Theropoda</taxon>
        <taxon>Coelurosauria</taxon>
        <taxon>Aves</taxon>
        <taxon>Neognathae</taxon>
        <taxon>Neoaves</taxon>
        <taxon>Telluraves</taxon>
        <taxon>Australaves</taxon>
        <taxon>Passeriformes</taxon>
        <taxon>Passeroidea</taxon>
        <taxon>Fringillidae</taxon>
        <taxon>Carduelinae</taxon>
        <taxon>Serinus</taxon>
    </lineage>
</organism>
<evidence type="ECO:0000313" key="2">
    <source>
        <dbReference type="Proteomes" id="UP000694409"/>
    </source>
</evidence>
<accession>A0A8C9U4B8</accession>
<dbReference type="Ensembl" id="ENSSCAT00000003888.1">
    <property type="protein sequence ID" value="ENSSCAP00000003329.1"/>
    <property type="gene ID" value="ENSSCAG00000002808.1"/>
</dbReference>
<sequence>FCNKSLYVSVSLFPSLWFPYPNQNLSLKYHPTFKSDNFTLSEFLFAPSSILHFLVYSKDLALPHHPSRTQLTHTCTCTVHYEAIPYTLHVVPLPQFG</sequence>
<reference evidence="1" key="1">
    <citation type="submission" date="2025-08" db="UniProtKB">
        <authorList>
            <consortium name="Ensembl"/>
        </authorList>
    </citation>
    <scope>IDENTIFICATION</scope>
</reference>
<evidence type="ECO:0000313" key="1">
    <source>
        <dbReference type="Ensembl" id="ENSSCAP00000003329.1"/>
    </source>
</evidence>
<proteinExistence type="predicted"/>
<protein>
    <submittedName>
        <fullName evidence="1">Uncharacterized protein</fullName>
    </submittedName>
</protein>
<dbReference type="Proteomes" id="UP000694409">
    <property type="component" value="Unassembled WGS sequence"/>
</dbReference>